<dbReference type="InterPro" id="IPR002132">
    <property type="entry name" value="Ribosomal_uL5"/>
</dbReference>
<dbReference type="Gene3D" id="3.30.1440.10">
    <property type="match status" value="1"/>
</dbReference>
<dbReference type="InterPro" id="IPR031309">
    <property type="entry name" value="Ribosomal_uL5_C"/>
</dbReference>
<dbReference type="PIRSF" id="PIRSF002161">
    <property type="entry name" value="Ribosomal_L5"/>
    <property type="match status" value="1"/>
</dbReference>
<feature type="domain" description="Large ribosomal subunit protein uL5 C-terminal" evidence="8">
    <location>
        <begin position="87"/>
        <end position="179"/>
    </location>
</feature>
<dbReference type="Pfam" id="PF00673">
    <property type="entry name" value="Ribosomal_L5_C"/>
    <property type="match status" value="1"/>
</dbReference>
<dbReference type="EMBL" id="MHLH01000012">
    <property type="protein sequence ID" value="OGZ04048.1"/>
    <property type="molecule type" value="Genomic_DNA"/>
</dbReference>
<reference evidence="9 10" key="1">
    <citation type="journal article" date="2016" name="Nat. Commun.">
        <title>Thousands of microbial genomes shed light on interconnected biogeochemical processes in an aquifer system.</title>
        <authorList>
            <person name="Anantharaman K."/>
            <person name="Brown C.T."/>
            <person name="Hug L.A."/>
            <person name="Sharon I."/>
            <person name="Castelle C.J."/>
            <person name="Probst A.J."/>
            <person name="Thomas B.C."/>
            <person name="Singh A."/>
            <person name="Wilkins M.J."/>
            <person name="Karaoz U."/>
            <person name="Brodie E.L."/>
            <person name="Williams K.H."/>
            <person name="Hubbard S.S."/>
            <person name="Banfield J.F."/>
        </authorList>
    </citation>
    <scope>NUCLEOTIDE SEQUENCE [LARGE SCALE GENOMIC DNA]</scope>
</reference>
<dbReference type="Proteomes" id="UP000178841">
    <property type="component" value="Unassembled WGS sequence"/>
</dbReference>
<dbReference type="FunFam" id="3.30.1440.10:FF:000001">
    <property type="entry name" value="50S ribosomal protein L5"/>
    <property type="match status" value="1"/>
</dbReference>
<dbReference type="InterPro" id="IPR031310">
    <property type="entry name" value="Ribosomal_uL5_N"/>
</dbReference>
<accession>A0A1G2CUD1</accession>
<evidence type="ECO:0000313" key="10">
    <source>
        <dbReference type="Proteomes" id="UP000178841"/>
    </source>
</evidence>
<evidence type="ECO:0000313" key="9">
    <source>
        <dbReference type="EMBL" id="OGZ04048.1"/>
    </source>
</evidence>
<evidence type="ECO:0000256" key="1">
    <source>
        <dbReference type="ARBA" id="ARBA00008553"/>
    </source>
</evidence>
<dbReference type="STRING" id="1798657.A2648_00355"/>
<evidence type="ECO:0000256" key="2">
    <source>
        <dbReference type="ARBA" id="ARBA00022980"/>
    </source>
</evidence>
<dbReference type="GO" id="GO:0006412">
    <property type="term" value="P:translation"/>
    <property type="evidence" value="ECO:0007669"/>
    <property type="project" value="InterPro"/>
</dbReference>
<dbReference type="GO" id="GO:1990904">
    <property type="term" value="C:ribonucleoprotein complex"/>
    <property type="evidence" value="ECO:0007669"/>
    <property type="project" value="UniProtKB-KW"/>
</dbReference>
<dbReference type="Pfam" id="PF00281">
    <property type="entry name" value="Ribosomal_L5"/>
    <property type="match status" value="1"/>
</dbReference>
<dbReference type="GO" id="GO:0005840">
    <property type="term" value="C:ribosome"/>
    <property type="evidence" value="ECO:0007669"/>
    <property type="project" value="UniProtKB-KW"/>
</dbReference>
<dbReference type="GO" id="GO:0003735">
    <property type="term" value="F:structural constituent of ribosome"/>
    <property type="evidence" value="ECO:0007669"/>
    <property type="project" value="InterPro"/>
</dbReference>
<protein>
    <recommendedName>
        <fullName evidence="4">Large ribosomal subunit protein uL5</fullName>
    </recommendedName>
    <alternativeName>
        <fullName evidence="5">50S ribosomal protein L5</fullName>
    </alternativeName>
</protein>
<organism evidence="9 10">
    <name type="scientific">Candidatus Lloydbacteria bacterium RIFCSPHIGHO2_01_FULL_41_20</name>
    <dbReference type="NCBI Taxonomy" id="1798657"/>
    <lineage>
        <taxon>Bacteria</taxon>
        <taxon>Candidatus Lloydiibacteriota</taxon>
    </lineage>
</organism>
<evidence type="ECO:0000259" key="8">
    <source>
        <dbReference type="Pfam" id="PF00673"/>
    </source>
</evidence>
<dbReference type="AlphaFoldDB" id="A0A1G2CUD1"/>
<evidence type="ECO:0000256" key="3">
    <source>
        <dbReference type="ARBA" id="ARBA00023274"/>
    </source>
</evidence>
<dbReference type="PANTHER" id="PTHR11994">
    <property type="entry name" value="60S RIBOSOMAL PROTEIN L11-RELATED"/>
    <property type="match status" value="1"/>
</dbReference>
<dbReference type="InterPro" id="IPR022803">
    <property type="entry name" value="Ribosomal_uL5_dom_sf"/>
</dbReference>
<name>A0A1G2CUD1_9BACT</name>
<evidence type="ECO:0000256" key="5">
    <source>
        <dbReference type="ARBA" id="ARBA00035461"/>
    </source>
</evidence>
<keyword evidence="3 6" id="KW-0687">Ribonucleoprotein</keyword>
<comment type="caution">
    <text evidence="9">The sequence shown here is derived from an EMBL/GenBank/DDBJ whole genome shotgun (WGS) entry which is preliminary data.</text>
</comment>
<feature type="domain" description="Large ribosomal subunit protein uL5 N-terminal" evidence="7">
    <location>
        <begin position="25"/>
        <end position="82"/>
    </location>
</feature>
<dbReference type="SUPFAM" id="SSF55282">
    <property type="entry name" value="RL5-like"/>
    <property type="match status" value="1"/>
</dbReference>
<sequence>MKTKTVKEKNLESFTRLKGKFHYKNVMQAPRLSKVVVSVGTGSQIKKDKKRNDFIVERLSKITGQKASPRGAKKAVATFKTRLGDILGAIVTLRGARMNLFLDKLFNVALPRTKDFKGVARTAVDEMGNVTIGIKEHSIFPETADEDLKDIFGMAVTIVSTAKGKDEATAFFEYLGVPFKK</sequence>
<gene>
    <name evidence="9" type="ORF">A2648_00355</name>
</gene>
<proteinExistence type="inferred from homology"/>
<evidence type="ECO:0000259" key="7">
    <source>
        <dbReference type="Pfam" id="PF00281"/>
    </source>
</evidence>
<evidence type="ECO:0000256" key="4">
    <source>
        <dbReference type="ARBA" id="ARBA00035245"/>
    </source>
</evidence>
<evidence type="ECO:0000256" key="6">
    <source>
        <dbReference type="RuleBase" id="RU003930"/>
    </source>
</evidence>
<comment type="similarity">
    <text evidence="1 6">Belongs to the universal ribosomal protein uL5 family.</text>
</comment>
<keyword evidence="2 6" id="KW-0689">Ribosomal protein</keyword>